<dbReference type="InterPro" id="IPR032675">
    <property type="entry name" value="LRR_dom_sf"/>
</dbReference>
<dbReference type="InterPro" id="IPR001932">
    <property type="entry name" value="PPM-type_phosphatase-like_dom"/>
</dbReference>
<dbReference type="SMART" id="SM00365">
    <property type="entry name" value="LRR_SD22"/>
    <property type="match status" value="5"/>
</dbReference>
<dbReference type="VEuPathDB" id="AmoebaDB:EIN_246830"/>
<evidence type="ECO:0000256" key="2">
    <source>
        <dbReference type="ARBA" id="ARBA00022737"/>
    </source>
</evidence>
<dbReference type="InterPro" id="IPR001611">
    <property type="entry name" value="Leu-rich_rpt"/>
</dbReference>
<organism evidence="4 5">
    <name type="scientific">Entamoeba invadens IP1</name>
    <dbReference type="NCBI Taxonomy" id="370355"/>
    <lineage>
        <taxon>Eukaryota</taxon>
        <taxon>Amoebozoa</taxon>
        <taxon>Evosea</taxon>
        <taxon>Archamoebae</taxon>
        <taxon>Mastigamoebida</taxon>
        <taxon>Entamoebidae</taxon>
        <taxon>Entamoeba</taxon>
    </lineage>
</organism>
<dbReference type="OMA" id="ECNINEY"/>
<dbReference type="GeneID" id="14893832"/>
<dbReference type="Pfam" id="PF23598">
    <property type="entry name" value="LRR_14"/>
    <property type="match status" value="1"/>
</dbReference>
<dbReference type="Proteomes" id="UP000014680">
    <property type="component" value="Unassembled WGS sequence"/>
</dbReference>
<reference evidence="4 5" key="1">
    <citation type="submission" date="2012-10" db="EMBL/GenBank/DDBJ databases">
        <authorList>
            <person name="Zafar N."/>
            <person name="Inman J."/>
            <person name="Hall N."/>
            <person name="Lorenzi H."/>
            <person name="Caler E."/>
        </authorList>
    </citation>
    <scope>NUCLEOTIDE SEQUENCE [LARGE SCALE GENOMIC DNA]</scope>
    <source>
        <strain evidence="4 5">IP1</strain>
    </source>
</reference>
<dbReference type="InterPro" id="IPR036457">
    <property type="entry name" value="PPM-type-like_dom_sf"/>
</dbReference>
<dbReference type="InterPro" id="IPR055414">
    <property type="entry name" value="LRR_R13L4/SHOC2-like"/>
</dbReference>
<dbReference type="CDD" id="cd00143">
    <property type="entry name" value="PP2Cc"/>
    <property type="match status" value="1"/>
</dbReference>
<dbReference type="Gene3D" id="3.60.40.10">
    <property type="entry name" value="PPM-type phosphatase domain"/>
    <property type="match status" value="1"/>
</dbReference>
<keyword evidence="5" id="KW-1185">Reference proteome</keyword>
<dbReference type="GO" id="GO:0004722">
    <property type="term" value="F:protein serine/threonine phosphatase activity"/>
    <property type="evidence" value="ECO:0007669"/>
    <property type="project" value="UniProtKB-EC"/>
</dbReference>
<dbReference type="GO" id="GO:0005737">
    <property type="term" value="C:cytoplasm"/>
    <property type="evidence" value="ECO:0007669"/>
    <property type="project" value="TreeGrafter"/>
</dbReference>
<dbReference type="InterPro" id="IPR050216">
    <property type="entry name" value="LRR_domain-containing"/>
</dbReference>
<evidence type="ECO:0000256" key="1">
    <source>
        <dbReference type="ARBA" id="ARBA00022614"/>
    </source>
</evidence>
<dbReference type="SUPFAM" id="SSF52058">
    <property type="entry name" value="L domain-like"/>
    <property type="match status" value="2"/>
</dbReference>
<dbReference type="PROSITE" id="PS51450">
    <property type="entry name" value="LRR"/>
    <property type="match status" value="3"/>
</dbReference>
<dbReference type="KEGG" id="eiv:EIN_246830"/>
<name>A0A0A1UGD2_ENTIV</name>
<evidence type="ECO:0000259" key="3">
    <source>
        <dbReference type="PROSITE" id="PS51746"/>
    </source>
</evidence>
<dbReference type="SUPFAM" id="SSF81606">
    <property type="entry name" value="PP2C-like"/>
    <property type="match status" value="1"/>
</dbReference>
<dbReference type="InterPro" id="IPR003591">
    <property type="entry name" value="Leu-rich_rpt_typical-subtyp"/>
</dbReference>
<proteinExistence type="predicted"/>
<gene>
    <name evidence="4" type="ORF">EIN_246830</name>
</gene>
<dbReference type="PROSITE" id="PS51746">
    <property type="entry name" value="PPM_2"/>
    <property type="match status" value="1"/>
</dbReference>
<evidence type="ECO:0000313" key="5">
    <source>
        <dbReference type="Proteomes" id="UP000014680"/>
    </source>
</evidence>
<sequence>MKTVTRDKEHLTTFPDEIIAQNKQVQLLSLDKNGISEIPSKISELTELTSFSISQNKISKIPSELFALKNLQRLVFAQNSISSIPEIIDSLINLTELNMCCNKLSALPASITSLTNLIKLNVISNFLTELPRNISTLSRLTYIGLSQNDFHVLPPSLFSLSGLNELDTEFNNYSVIPPEISHLSNLTRLNVRGNEIENLPNEMTCLSNLEILTVDNNPLTQITFSQKVFPKLREFNMNSTKSPKFDENEGPANIKKISAIDAGLGRLPASFSKFENLEDFDVTGNRLDKIPIVPRRVAMCRVNCNELKRIDFEENSNIQFFYGKHNTLEEIPVGLLNVTRMNACDLSWNRIKSFNPRISWIRLQVLDLSFNELSVIDMTISKLVNLKRLNLSFNSIVSVPNYISNLSSLERFYIAGNKLKDLPNEMESLVELTVLHLGENQFNEIPPVIIKIPHLLRLHICCNPIYDVNSLSVLTGLNTLDIANCYVKNCEFVNGMKELQQLCLANNYISKPPTFGENCSKLVHVDVSFNALSEMPNFENPANLAFLDCSYNDLDFFKEFNKFEVFGRKRGVLESTLDMKKKKEVVVRVDGCIRLKQYKFLNRFADLLKFRSVPTTLSTAQMCSDRDEMQDSMLCIPNFAGPDHFLLGVADGHYGVQTAYYFNVMFPDIFYEVLKKPITIEEAFKEAFEVIQCEFVKMGVKDGACVTVVFLTPLKIYTAQCGDCRAVYVTSEKAIQLCTEHEPTMKMEQKRIKKAGGFVDAAGRVSGLRVSRSVGDIENKPVLTHIPETTVYDRGSDEEYLIVASDGLWDEVTNEMAYQLLHSKRSIFRTGELASMMKDLAFISCSSDQSADNISIVLCRF</sequence>
<accession>A0A0A1UGD2</accession>
<dbReference type="SMART" id="SM00364">
    <property type="entry name" value="LRR_BAC"/>
    <property type="match status" value="8"/>
</dbReference>
<dbReference type="SMART" id="SM00369">
    <property type="entry name" value="LRR_TYP"/>
    <property type="match status" value="9"/>
</dbReference>
<dbReference type="RefSeq" id="XP_004261560.1">
    <property type="nucleotide sequence ID" value="XM_004261512.1"/>
</dbReference>
<dbReference type="EC" id="3.1.3.16" evidence="4"/>
<dbReference type="PANTHER" id="PTHR48051:SF1">
    <property type="entry name" value="RAS SUPPRESSOR PROTEIN 1"/>
    <property type="match status" value="1"/>
</dbReference>
<dbReference type="AlphaFoldDB" id="A0A0A1UGD2"/>
<dbReference type="EMBL" id="KB206169">
    <property type="protein sequence ID" value="ELP94789.1"/>
    <property type="molecule type" value="Genomic_DNA"/>
</dbReference>
<dbReference type="OrthoDB" id="676979at2759"/>
<keyword evidence="2" id="KW-0677">Repeat</keyword>
<keyword evidence="4" id="KW-0378">Hydrolase</keyword>
<feature type="domain" description="PPM-type phosphatase" evidence="3">
    <location>
        <begin position="614"/>
        <end position="861"/>
    </location>
</feature>
<dbReference type="Pfam" id="PF13855">
    <property type="entry name" value="LRR_8"/>
    <property type="match status" value="2"/>
</dbReference>
<dbReference type="Gene3D" id="3.80.10.10">
    <property type="entry name" value="Ribonuclease Inhibitor"/>
    <property type="match status" value="4"/>
</dbReference>
<dbReference type="Pfam" id="PF00481">
    <property type="entry name" value="PP2C"/>
    <property type="match status" value="1"/>
</dbReference>
<keyword evidence="1" id="KW-0433">Leucine-rich repeat</keyword>
<evidence type="ECO:0000313" key="4">
    <source>
        <dbReference type="EMBL" id="ELP94789.1"/>
    </source>
</evidence>
<dbReference type="PANTHER" id="PTHR48051">
    <property type="match status" value="1"/>
</dbReference>
<dbReference type="SMART" id="SM00332">
    <property type="entry name" value="PP2Cc"/>
    <property type="match status" value="1"/>
</dbReference>
<protein>
    <submittedName>
        <fullName evidence="4">Leucine-rich repeat containing protein, putative</fullName>
        <ecNumber evidence="4">3.1.3.16</ecNumber>
    </submittedName>
</protein>